<dbReference type="PANTHER" id="PTHR47781:SF1">
    <property type="entry name" value="LARGE RIBOSOMAL SUBUNIT PROTEIN BL36B"/>
    <property type="match status" value="1"/>
</dbReference>
<dbReference type="InterPro" id="IPR035977">
    <property type="entry name" value="Ribosomal_bL36_sp"/>
</dbReference>
<accession>A0A1H8YMB3</accession>
<dbReference type="HAMAP" id="MF_00251">
    <property type="entry name" value="Ribosomal_bL36"/>
    <property type="match status" value="1"/>
</dbReference>
<dbReference type="GO" id="GO:0006412">
    <property type="term" value="P:translation"/>
    <property type="evidence" value="ECO:0007669"/>
    <property type="project" value="UniProtKB-UniRule"/>
</dbReference>
<proteinExistence type="inferred from homology"/>
<protein>
    <recommendedName>
        <fullName evidence="4 5">Large ribosomal subunit protein bL36</fullName>
    </recommendedName>
</protein>
<keyword evidence="8" id="KW-1185">Reference proteome</keyword>
<evidence type="ECO:0000256" key="2">
    <source>
        <dbReference type="ARBA" id="ARBA00022980"/>
    </source>
</evidence>
<evidence type="ECO:0000256" key="3">
    <source>
        <dbReference type="ARBA" id="ARBA00023274"/>
    </source>
</evidence>
<keyword evidence="3 5" id="KW-0687">Ribonucleoprotein</keyword>
<dbReference type="RefSeq" id="WP_091627732.1">
    <property type="nucleotide sequence ID" value="NZ_FOEF01000025.1"/>
</dbReference>
<name>A0A1H8YMB3_9PSEU</name>
<evidence type="ECO:0000256" key="6">
    <source>
        <dbReference type="RuleBase" id="RU000571"/>
    </source>
</evidence>
<evidence type="ECO:0000256" key="4">
    <source>
        <dbReference type="ARBA" id="ARBA00035186"/>
    </source>
</evidence>
<sequence length="40" mass="4571">MKVRTSVRSLARQPGAQVIRRHGKVFVINRDSPRNKARQG</sequence>
<dbReference type="PANTHER" id="PTHR47781">
    <property type="entry name" value="50S RIBOSOMAL PROTEIN L36 2"/>
    <property type="match status" value="1"/>
</dbReference>
<evidence type="ECO:0000313" key="7">
    <source>
        <dbReference type="EMBL" id="SEP53213.1"/>
    </source>
</evidence>
<dbReference type="SUPFAM" id="SSF57840">
    <property type="entry name" value="Ribosomal protein L36"/>
    <property type="match status" value="1"/>
</dbReference>
<dbReference type="Pfam" id="PF00444">
    <property type="entry name" value="Ribosomal_L36"/>
    <property type="match status" value="1"/>
</dbReference>
<dbReference type="NCBIfam" id="TIGR01022">
    <property type="entry name" value="rpmJ_bact"/>
    <property type="match status" value="1"/>
</dbReference>
<evidence type="ECO:0000256" key="1">
    <source>
        <dbReference type="ARBA" id="ARBA00007645"/>
    </source>
</evidence>
<gene>
    <name evidence="5" type="primary">rpmJ</name>
    <name evidence="7" type="ORF">SAMN04489732_12551</name>
</gene>
<reference evidence="7 8" key="1">
    <citation type="submission" date="2016-10" db="EMBL/GenBank/DDBJ databases">
        <authorList>
            <person name="de Groot N.N."/>
        </authorList>
    </citation>
    <scope>NUCLEOTIDE SEQUENCE [LARGE SCALE GENOMIC DNA]</scope>
    <source>
        <strain evidence="7 8">DSM 44993</strain>
    </source>
</reference>
<dbReference type="OrthoDB" id="9801558at2"/>
<comment type="similarity">
    <text evidence="1 5 6">Belongs to the bacterial ribosomal protein bL36 family.</text>
</comment>
<evidence type="ECO:0000256" key="5">
    <source>
        <dbReference type="HAMAP-Rule" id="MF_00251"/>
    </source>
</evidence>
<dbReference type="Proteomes" id="UP000198582">
    <property type="component" value="Unassembled WGS sequence"/>
</dbReference>
<keyword evidence="2 5" id="KW-0689">Ribosomal protein</keyword>
<dbReference type="EMBL" id="FOEF01000025">
    <property type="protein sequence ID" value="SEP53213.1"/>
    <property type="molecule type" value="Genomic_DNA"/>
</dbReference>
<evidence type="ECO:0000313" key="8">
    <source>
        <dbReference type="Proteomes" id="UP000198582"/>
    </source>
</evidence>
<dbReference type="GO" id="GO:0003735">
    <property type="term" value="F:structural constituent of ribosome"/>
    <property type="evidence" value="ECO:0007669"/>
    <property type="project" value="InterPro"/>
</dbReference>
<dbReference type="AlphaFoldDB" id="A0A1H8YMB3"/>
<dbReference type="STRING" id="394193.SAMN04489732_12551"/>
<dbReference type="GO" id="GO:0005840">
    <property type="term" value="C:ribosome"/>
    <property type="evidence" value="ECO:0007669"/>
    <property type="project" value="UniProtKB-KW"/>
</dbReference>
<dbReference type="GO" id="GO:1990904">
    <property type="term" value="C:ribonucleoprotein complex"/>
    <property type="evidence" value="ECO:0007669"/>
    <property type="project" value="UniProtKB-KW"/>
</dbReference>
<organism evidence="7 8">
    <name type="scientific">Amycolatopsis saalfeldensis</name>
    <dbReference type="NCBI Taxonomy" id="394193"/>
    <lineage>
        <taxon>Bacteria</taxon>
        <taxon>Bacillati</taxon>
        <taxon>Actinomycetota</taxon>
        <taxon>Actinomycetes</taxon>
        <taxon>Pseudonocardiales</taxon>
        <taxon>Pseudonocardiaceae</taxon>
        <taxon>Amycolatopsis</taxon>
    </lineage>
</organism>
<dbReference type="InterPro" id="IPR047621">
    <property type="entry name" value="Ribosomal_L36_bact"/>
</dbReference>
<dbReference type="InterPro" id="IPR000473">
    <property type="entry name" value="Ribosomal_bL36"/>
</dbReference>